<evidence type="ECO:0000259" key="2">
    <source>
        <dbReference type="Pfam" id="PF18818"/>
    </source>
</evidence>
<dbReference type="OrthoDB" id="9792687at2"/>
<dbReference type="Pfam" id="PF18818">
    <property type="entry name" value="MPTase-PolyVal"/>
    <property type="match status" value="1"/>
</dbReference>
<dbReference type="Proteomes" id="UP000192796">
    <property type="component" value="Unassembled WGS sequence"/>
</dbReference>
<evidence type="ECO:0000313" key="4">
    <source>
        <dbReference type="Proteomes" id="UP000192796"/>
    </source>
</evidence>
<sequence length="319" mass="35821">MSDNKTYQGNTASTFQLISDQAIALLEKGIVSSQQSWNPYGLPRNISSSYVYSEWNAVFLNSITLTNKYKTPLFLTFKQATEMGGHIRRGEKGYPVAFWQKIDNKYRSVGAAGEIDTVYNRSRMICTTYWVFNIDQTENIAFDMPIPARQKTISEKNESCQRLLDGMTNCPPIRQGTDMTAYVPSLDFIKIRDIDTFESTDHYYSHLFHVLAFSTGHHSRLNRKDLTDNEDFKQPVTAKEALTAEIVTAMLCAITGIVLHPAANISNDPGYWRTHIKEDKSLILKASSQARAAVDYILSAKPYDHSSTSDQPSGVATAS</sequence>
<dbReference type="InterPro" id="IPR013610">
    <property type="entry name" value="ArdC_N"/>
</dbReference>
<accession>A0A1V9G499</accession>
<dbReference type="STRING" id="1703345.A3860_17545"/>
<reference evidence="3 4" key="1">
    <citation type="submission" date="2016-03" db="EMBL/GenBank/DDBJ databases">
        <title>Niastella vici sp. nov., isolated from farmland soil.</title>
        <authorList>
            <person name="Chen L."/>
            <person name="Wang D."/>
            <person name="Yang S."/>
            <person name="Wang G."/>
        </authorList>
    </citation>
    <scope>NUCLEOTIDE SEQUENCE [LARGE SCALE GENOMIC DNA]</scope>
    <source>
        <strain evidence="3 4">DJ57</strain>
    </source>
</reference>
<comment type="caution">
    <text evidence="3">The sequence shown here is derived from an EMBL/GenBank/DDBJ whole genome shotgun (WGS) entry which is preliminary data.</text>
</comment>
<proteinExistence type="predicted"/>
<keyword evidence="4" id="KW-1185">Reference proteome</keyword>
<organism evidence="3 4">
    <name type="scientific">Niastella vici</name>
    <dbReference type="NCBI Taxonomy" id="1703345"/>
    <lineage>
        <taxon>Bacteria</taxon>
        <taxon>Pseudomonadati</taxon>
        <taxon>Bacteroidota</taxon>
        <taxon>Chitinophagia</taxon>
        <taxon>Chitinophagales</taxon>
        <taxon>Chitinophagaceae</taxon>
        <taxon>Niastella</taxon>
    </lineage>
</organism>
<evidence type="ECO:0000259" key="1">
    <source>
        <dbReference type="Pfam" id="PF08401"/>
    </source>
</evidence>
<gene>
    <name evidence="3" type="ORF">A3860_17545</name>
</gene>
<dbReference type="AlphaFoldDB" id="A0A1V9G499"/>
<dbReference type="EMBL" id="LVYD01000024">
    <property type="protein sequence ID" value="OQP65469.1"/>
    <property type="molecule type" value="Genomic_DNA"/>
</dbReference>
<evidence type="ECO:0008006" key="5">
    <source>
        <dbReference type="Google" id="ProtNLM"/>
    </source>
</evidence>
<name>A0A1V9G499_9BACT</name>
<feature type="domain" description="Polyvalent protein metallopeptidase" evidence="2">
    <location>
        <begin position="173"/>
        <end position="289"/>
    </location>
</feature>
<dbReference type="RefSeq" id="WP_081146327.1">
    <property type="nucleotide sequence ID" value="NZ_LVYD01000024.1"/>
</dbReference>
<evidence type="ECO:0000313" key="3">
    <source>
        <dbReference type="EMBL" id="OQP65469.1"/>
    </source>
</evidence>
<dbReference type="Pfam" id="PF08401">
    <property type="entry name" value="ArdcN"/>
    <property type="match status" value="1"/>
</dbReference>
<feature type="domain" description="N-terminal" evidence="1">
    <location>
        <begin position="16"/>
        <end position="132"/>
    </location>
</feature>
<dbReference type="InterPro" id="IPR041459">
    <property type="entry name" value="MPTase-PolyVal"/>
</dbReference>
<dbReference type="GO" id="GO:0003697">
    <property type="term" value="F:single-stranded DNA binding"/>
    <property type="evidence" value="ECO:0007669"/>
    <property type="project" value="InterPro"/>
</dbReference>
<protein>
    <recommendedName>
        <fullName evidence="5">DUF1738 domain-containing protein</fullName>
    </recommendedName>
</protein>